<proteinExistence type="predicted"/>
<organism evidence="2">
    <name type="scientific">Macaca mulatta</name>
    <name type="common">Rhesus macaque</name>
    <dbReference type="NCBI Taxonomy" id="9544"/>
    <lineage>
        <taxon>Eukaryota</taxon>
        <taxon>Metazoa</taxon>
        <taxon>Chordata</taxon>
        <taxon>Craniata</taxon>
        <taxon>Vertebrata</taxon>
        <taxon>Euteleostomi</taxon>
        <taxon>Mammalia</taxon>
        <taxon>Eutheria</taxon>
        <taxon>Euarchontoglires</taxon>
        <taxon>Primates</taxon>
        <taxon>Haplorrhini</taxon>
        <taxon>Catarrhini</taxon>
        <taxon>Cercopithecidae</taxon>
        <taxon>Cercopithecinae</taxon>
        <taxon>Macaca</taxon>
    </lineage>
</organism>
<evidence type="ECO:0000313" key="2">
    <source>
        <dbReference type="EMBL" id="EHH19956.1"/>
    </source>
</evidence>
<reference evidence="2" key="1">
    <citation type="journal article" date="2011" name="Nat. Biotechnol.">
        <title>Genome sequencing and comparison of two nonhuman primate animal models, the cynomolgus and Chinese rhesus macaques.</title>
        <authorList>
            <person name="Yan G."/>
            <person name="Zhang G."/>
            <person name="Fang X."/>
            <person name="Zhang Y."/>
            <person name="Li C."/>
            <person name="Ling F."/>
            <person name="Cooper D.N."/>
            <person name="Li Q."/>
            <person name="Li Y."/>
            <person name="van Gool A.J."/>
            <person name="Du H."/>
            <person name="Chen J."/>
            <person name="Chen R."/>
            <person name="Zhang P."/>
            <person name="Huang Z."/>
            <person name="Thompson J.R."/>
            <person name="Meng Y."/>
            <person name="Bai Y."/>
            <person name="Wang J."/>
            <person name="Zhuo M."/>
            <person name="Wang T."/>
            <person name="Huang Y."/>
            <person name="Wei L."/>
            <person name="Li J."/>
            <person name="Wang Z."/>
            <person name="Hu H."/>
            <person name="Yang P."/>
            <person name="Le L."/>
            <person name="Stenson P.D."/>
            <person name="Li B."/>
            <person name="Liu X."/>
            <person name="Ball E.V."/>
            <person name="An N."/>
            <person name="Huang Q."/>
            <person name="Zhang Y."/>
            <person name="Fan W."/>
            <person name="Zhang X."/>
            <person name="Li Y."/>
            <person name="Wang W."/>
            <person name="Katze M.G."/>
            <person name="Su B."/>
            <person name="Nielsen R."/>
            <person name="Yang H."/>
            <person name="Wang J."/>
            <person name="Wang X."/>
            <person name="Wang J."/>
        </authorList>
    </citation>
    <scope>NUCLEOTIDE SEQUENCE [LARGE SCALE GENOMIC DNA]</scope>
    <source>
        <strain evidence="2">CR-5</strain>
    </source>
</reference>
<feature type="region of interest" description="Disordered" evidence="1">
    <location>
        <begin position="103"/>
        <end position="146"/>
    </location>
</feature>
<feature type="non-terminal residue" evidence="2">
    <location>
        <position position="162"/>
    </location>
</feature>
<accession>G7N324</accession>
<dbReference type="Proteomes" id="UP000013456">
    <property type="component" value="Chromosome 10"/>
</dbReference>
<evidence type="ECO:0000256" key="1">
    <source>
        <dbReference type="SAM" id="MobiDB-lite"/>
    </source>
</evidence>
<name>G7N324_MACMU</name>
<sequence>ALCLTGTSNIHRAQGLLRKTEQRFRMNLPSPHSCSIISPNNKLEVEKMNIIKMMLLNQDLMGALALNFFHKISVQSRPRSHLRQHSDRTSVSGMIIFPVEFGSESRAPETKPSPFGLQERPLPPSKSTCSGRKLHPPTAPPAKMLPELKAQVQYPIGHNDWF</sequence>
<dbReference type="AlphaFoldDB" id="G7N324"/>
<feature type="non-terminal residue" evidence="2">
    <location>
        <position position="1"/>
    </location>
</feature>
<protein>
    <submittedName>
        <fullName evidence="2">Uncharacterized protein</fullName>
    </submittedName>
</protein>
<gene>
    <name evidence="2" type="ORF">EGK_02707</name>
</gene>
<dbReference type="EMBL" id="CM001262">
    <property type="protein sequence ID" value="EHH19956.1"/>
    <property type="molecule type" value="Genomic_DNA"/>
</dbReference>